<feature type="transmembrane region" description="Helical" evidence="5">
    <location>
        <begin position="34"/>
        <end position="53"/>
    </location>
</feature>
<feature type="transmembrane region" description="Helical" evidence="5">
    <location>
        <begin position="93"/>
        <end position="109"/>
    </location>
</feature>
<dbReference type="PANTHER" id="PTHR37422">
    <property type="entry name" value="TEICHURONIC ACID BIOSYNTHESIS PROTEIN TUAE"/>
    <property type="match status" value="1"/>
</dbReference>
<feature type="transmembrane region" description="Helical" evidence="5">
    <location>
        <begin position="152"/>
        <end position="171"/>
    </location>
</feature>
<dbReference type="EMBL" id="LNYY01000019">
    <property type="protein sequence ID" value="KTD68850.1"/>
    <property type="molecule type" value="Genomic_DNA"/>
</dbReference>
<comment type="caution">
    <text evidence="7">The sequence shown here is derived from an EMBL/GenBank/DDBJ whole genome shotgun (WGS) entry which is preliminary data.</text>
</comment>
<dbReference type="InterPro" id="IPR007016">
    <property type="entry name" value="O-antigen_ligase-rel_domated"/>
</dbReference>
<feature type="transmembrane region" description="Helical" evidence="5">
    <location>
        <begin position="201"/>
        <end position="217"/>
    </location>
</feature>
<keyword evidence="2 5" id="KW-0812">Transmembrane</keyword>
<accession>A0A0W0ZIG1</accession>
<dbReference type="PATRIC" id="fig|947033.5.peg.2132"/>
<feature type="transmembrane region" description="Helical" evidence="5">
    <location>
        <begin position="224"/>
        <end position="242"/>
    </location>
</feature>
<evidence type="ECO:0000256" key="2">
    <source>
        <dbReference type="ARBA" id="ARBA00022692"/>
    </source>
</evidence>
<feature type="transmembrane region" description="Helical" evidence="5">
    <location>
        <begin position="319"/>
        <end position="342"/>
    </location>
</feature>
<feature type="transmembrane region" description="Helical" evidence="5">
    <location>
        <begin position="377"/>
        <end position="393"/>
    </location>
</feature>
<gene>
    <name evidence="7" type="ORF">Lste_2008</name>
</gene>
<name>A0A0W0ZIG1_9GAMM</name>
<dbReference type="GO" id="GO:0016020">
    <property type="term" value="C:membrane"/>
    <property type="evidence" value="ECO:0007669"/>
    <property type="project" value="UniProtKB-SubCell"/>
</dbReference>
<keyword evidence="8" id="KW-1185">Reference proteome</keyword>
<evidence type="ECO:0000256" key="4">
    <source>
        <dbReference type="ARBA" id="ARBA00023136"/>
    </source>
</evidence>
<reference evidence="7 8" key="1">
    <citation type="submission" date="2015-11" db="EMBL/GenBank/DDBJ databases">
        <title>Genomic analysis of 38 Legionella species identifies large and diverse effector repertoires.</title>
        <authorList>
            <person name="Burstein D."/>
            <person name="Amaro F."/>
            <person name="Zusman T."/>
            <person name="Lifshitz Z."/>
            <person name="Cohen O."/>
            <person name="Gilbert J.A."/>
            <person name="Pupko T."/>
            <person name="Shuman H.A."/>
            <person name="Segal G."/>
        </authorList>
    </citation>
    <scope>NUCLEOTIDE SEQUENCE [LARGE SCALE GENOMIC DNA]</scope>
    <source>
        <strain evidence="7 8">IMVS3376</strain>
    </source>
</reference>
<dbReference type="Proteomes" id="UP000054926">
    <property type="component" value="Unassembled WGS sequence"/>
</dbReference>
<evidence type="ECO:0000256" key="3">
    <source>
        <dbReference type="ARBA" id="ARBA00022989"/>
    </source>
</evidence>
<evidence type="ECO:0000313" key="7">
    <source>
        <dbReference type="EMBL" id="KTD68850.1"/>
    </source>
</evidence>
<protein>
    <submittedName>
        <fullName evidence="7">O-antigen biosynthesis protein</fullName>
    </submittedName>
</protein>
<dbReference type="STRING" id="947033.Lste_2008"/>
<comment type="subcellular location">
    <subcellularLocation>
        <location evidence="1">Membrane</location>
        <topology evidence="1">Multi-pass membrane protein</topology>
    </subcellularLocation>
</comment>
<keyword evidence="3 5" id="KW-1133">Transmembrane helix</keyword>
<evidence type="ECO:0000256" key="5">
    <source>
        <dbReference type="SAM" id="Phobius"/>
    </source>
</evidence>
<dbReference type="InterPro" id="IPR051533">
    <property type="entry name" value="WaaL-like"/>
</dbReference>
<feature type="transmembrane region" description="Helical" evidence="5">
    <location>
        <begin position="12"/>
        <end position="28"/>
    </location>
</feature>
<feature type="domain" description="O-antigen ligase-related" evidence="6">
    <location>
        <begin position="194"/>
        <end position="335"/>
    </location>
</feature>
<proteinExistence type="predicted"/>
<dbReference type="PANTHER" id="PTHR37422:SF13">
    <property type="entry name" value="LIPOPOLYSACCHARIDE BIOSYNTHESIS PROTEIN PA4999-RELATED"/>
    <property type="match status" value="1"/>
</dbReference>
<feature type="transmembrane region" description="Helical" evidence="5">
    <location>
        <begin position="116"/>
        <end position="132"/>
    </location>
</feature>
<evidence type="ECO:0000313" key="8">
    <source>
        <dbReference type="Proteomes" id="UP000054926"/>
    </source>
</evidence>
<dbReference type="Pfam" id="PF04932">
    <property type="entry name" value="Wzy_C"/>
    <property type="match status" value="1"/>
</dbReference>
<feature type="transmembrane region" description="Helical" evidence="5">
    <location>
        <begin position="60"/>
        <end position="81"/>
    </location>
</feature>
<keyword evidence="4 5" id="KW-0472">Membrane</keyword>
<sequence length="415" mass="47101">MSLDLLKEKTNLLVPIFLVLLIFFIPISSSIKSILIIPTLLLLLFAPYYRAYLSYALNTLWARAALILFIYILISCFWSEAPLSMRYNVIDKYYKLIFLPILAVGFIKPQTRFWSLNSYIFVALLTCFLSILKAKNLLMINTPDPGEVFYNHIVTGFMIALGVYFAGILVFQANINSGLRIVYIFMMLLGSYQIFFINTGRTGYVAYGILMSLLIIQKFPPKKAFIGIMTFLGMISLIYALSPVMQTHAHMMINDIKLLQNNQTNTSLGFRIQFHHYAQSLFEKNPVVGVGTGGFQYSFSKDQPVPSWGHKLNDPHGQYWLILAEQGLIGLVLFIAFLGALLVTTFQLKEMKPFLLGLLVSFCMLCFSDTVFCYSTIGYLLIFFSALCFGELIEKRAHATLKELVKIQYELNAGS</sequence>
<dbReference type="RefSeq" id="WP_058510906.1">
    <property type="nucleotide sequence ID" value="NZ_LNYY01000019.1"/>
</dbReference>
<evidence type="ECO:0000256" key="1">
    <source>
        <dbReference type="ARBA" id="ARBA00004141"/>
    </source>
</evidence>
<organism evidence="7 8">
    <name type="scientific">Legionella steelei</name>
    <dbReference type="NCBI Taxonomy" id="947033"/>
    <lineage>
        <taxon>Bacteria</taxon>
        <taxon>Pseudomonadati</taxon>
        <taxon>Pseudomonadota</taxon>
        <taxon>Gammaproteobacteria</taxon>
        <taxon>Legionellales</taxon>
        <taxon>Legionellaceae</taxon>
        <taxon>Legionella</taxon>
    </lineage>
</organism>
<dbReference type="AlphaFoldDB" id="A0A0W0ZIG1"/>
<evidence type="ECO:0000259" key="6">
    <source>
        <dbReference type="Pfam" id="PF04932"/>
    </source>
</evidence>